<evidence type="ECO:0000313" key="10">
    <source>
        <dbReference type="Proteomes" id="UP000323876"/>
    </source>
</evidence>
<feature type="transmembrane region" description="Helical" evidence="8">
    <location>
        <begin position="161"/>
        <end position="178"/>
    </location>
</feature>
<feature type="transmembrane region" description="Helical" evidence="8">
    <location>
        <begin position="25"/>
        <end position="45"/>
    </location>
</feature>
<keyword evidence="4 8" id="KW-0812">Transmembrane</keyword>
<evidence type="ECO:0000256" key="1">
    <source>
        <dbReference type="ARBA" id="ARBA00004651"/>
    </source>
</evidence>
<feature type="transmembrane region" description="Helical" evidence="8">
    <location>
        <begin position="295"/>
        <end position="314"/>
    </location>
</feature>
<protein>
    <submittedName>
        <fullName evidence="9">DUF2029 domain-containing protein</fullName>
    </submittedName>
</protein>
<evidence type="ECO:0000256" key="8">
    <source>
        <dbReference type="SAM" id="Phobius"/>
    </source>
</evidence>
<dbReference type="GO" id="GO:0016758">
    <property type="term" value="F:hexosyltransferase activity"/>
    <property type="evidence" value="ECO:0007669"/>
    <property type="project" value="InterPro"/>
</dbReference>
<dbReference type="Pfam" id="PF09594">
    <property type="entry name" value="GT87"/>
    <property type="match status" value="1"/>
</dbReference>
<feature type="transmembrane region" description="Helical" evidence="8">
    <location>
        <begin position="321"/>
        <end position="338"/>
    </location>
</feature>
<keyword evidence="6 8" id="KW-0472">Membrane</keyword>
<evidence type="ECO:0000256" key="4">
    <source>
        <dbReference type="ARBA" id="ARBA00022692"/>
    </source>
</evidence>
<dbReference type="EMBL" id="VXLC01000008">
    <property type="protein sequence ID" value="KAA8887060.1"/>
    <property type="molecule type" value="Genomic_DNA"/>
</dbReference>
<evidence type="ECO:0000256" key="5">
    <source>
        <dbReference type="ARBA" id="ARBA00022989"/>
    </source>
</evidence>
<feature type="transmembrane region" description="Helical" evidence="8">
    <location>
        <begin position="412"/>
        <end position="437"/>
    </location>
</feature>
<feature type="transmembrane region" description="Helical" evidence="8">
    <location>
        <begin position="138"/>
        <end position="154"/>
    </location>
</feature>
<comment type="caution">
    <text evidence="9">The sequence shown here is derived from an EMBL/GenBank/DDBJ whole genome shotgun (WGS) entry which is preliminary data.</text>
</comment>
<feature type="transmembrane region" description="Helical" evidence="8">
    <location>
        <begin position="367"/>
        <end position="384"/>
    </location>
</feature>
<evidence type="ECO:0000256" key="2">
    <source>
        <dbReference type="ARBA" id="ARBA00022475"/>
    </source>
</evidence>
<accession>A0A5N0EE22</accession>
<dbReference type="OrthoDB" id="9774600at2"/>
<comment type="similarity">
    <text evidence="7">Belongs to the glycosyltransferase 87 family.</text>
</comment>
<evidence type="ECO:0000256" key="7">
    <source>
        <dbReference type="ARBA" id="ARBA00024033"/>
    </source>
</evidence>
<evidence type="ECO:0000256" key="6">
    <source>
        <dbReference type="ARBA" id="ARBA00023136"/>
    </source>
</evidence>
<dbReference type="GO" id="GO:0005886">
    <property type="term" value="C:plasma membrane"/>
    <property type="evidence" value="ECO:0007669"/>
    <property type="project" value="UniProtKB-SubCell"/>
</dbReference>
<feature type="transmembrane region" description="Helical" evidence="8">
    <location>
        <begin position="88"/>
        <end position="104"/>
    </location>
</feature>
<keyword evidence="5 8" id="KW-1133">Transmembrane helix</keyword>
<reference evidence="9 10" key="1">
    <citation type="submission" date="2019-09" db="EMBL/GenBank/DDBJ databases">
        <authorList>
            <person name="Wang X."/>
        </authorList>
    </citation>
    <scope>NUCLEOTIDE SEQUENCE [LARGE SCALE GENOMIC DNA]</scope>
    <source>
        <strain evidence="9 10">CICC 11023</strain>
    </source>
</reference>
<evidence type="ECO:0000313" key="9">
    <source>
        <dbReference type="EMBL" id="KAA8887060.1"/>
    </source>
</evidence>
<dbReference type="InterPro" id="IPR018584">
    <property type="entry name" value="GT87"/>
</dbReference>
<dbReference type="Proteomes" id="UP000323876">
    <property type="component" value="Unassembled WGS sequence"/>
</dbReference>
<feature type="transmembrane region" description="Helical" evidence="8">
    <location>
        <begin position="216"/>
        <end position="234"/>
    </location>
</feature>
<gene>
    <name evidence="9" type="ORF">F3087_19265</name>
</gene>
<feature type="transmembrane region" description="Helical" evidence="8">
    <location>
        <begin position="344"/>
        <end position="360"/>
    </location>
</feature>
<comment type="subcellular location">
    <subcellularLocation>
        <location evidence="1">Cell membrane</location>
        <topology evidence="1">Multi-pass membrane protein</topology>
    </subcellularLocation>
</comment>
<organism evidence="9 10">
    <name type="scientific">Nocardia colli</name>
    <dbReference type="NCBI Taxonomy" id="2545717"/>
    <lineage>
        <taxon>Bacteria</taxon>
        <taxon>Bacillati</taxon>
        <taxon>Actinomycetota</taxon>
        <taxon>Actinomycetes</taxon>
        <taxon>Mycobacteriales</taxon>
        <taxon>Nocardiaceae</taxon>
        <taxon>Nocardia</taxon>
    </lineage>
</organism>
<dbReference type="AlphaFoldDB" id="A0A5N0EE22"/>
<feature type="transmembrane region" description="Helical" evidence="8">
    <location>
        <begin position="190"/>
        <end position="209"/>
    </location>
</feature>
<dbReference type="RefSeq" id="WP_150403391.1">
    <property type="nucleotide sequence ID" value="NZ_VXLC01000008.1"/>
</dbReference>
<evidence type="ECO:0000256" key="3">
    <source>
        <dbReference type="ARBA" id="ARBA00022679"/>
    </source>
</evidence>
<sequence>MTTAAFPDTKPLVADRESAADVSNALVGTGIFAALAVLVWHVYAIPLGNPYYGLFGNGVDLYVYQAGGAAVRARAGLYSGPVFFDMEFTYTPFAALVFVTLTVLGPLTMKVLWWAAIMAALVALVMVCLRALRYPNSPRTWLFAAALAVVCTAFEPVRSTIWLGQINVFLVLMVVWDLTRPRTARLRGLFVGIAAGIKLTPAFFLIYLACTRQWRAFWIATGSFAATIAIGFLVRPGDATTYWGQQFSASARVGPVDSPANQSVNGFLAQLLRFYDVRRFAVHNSESTVYVAPTWMWLAVAALFVVLGLAAAVLADRSQRTLLAVTMAGLTSACASPFSWGHHWVWFVPLFVLALHHGCVAATRYRWLPCLAVLLTSFCWWWNYPGRPPIADAPHPIGIGLFMLPRDDLPAWWANIAVPYYAGCYPLLFLAAAVYVICADRGRMPSNGTESYRPRRIAATEMQPDSLTGCSRAG</sequence>
<keyword evidence="10" id="KW-1185">Reference proteome</keyword>
<feature type="transmembrane region" description="Helical" evidence="8">
    <location>
        <begin position="111"/>
        <end position="132"/>
    </location>
</feature>
<keyword evidence="3" id="KW-0808">Transferase</keyword>
<keyword evidence="2" id="KW-1003">Cell membrane</keyword>
<proteinExistence type="inferred from homology"/>
<name>A0A5N0EE22_9NOCA</name>